<dbReference type="Gene3D" id="3.40.366.10">
    <property type="entry name" value="Malonyl-Coenzyme A Acyl Carrier Protein, domain 2"/>
    <property type="match status" value="1"/>
</dbReference>
<dbReference type="GO" id="GO:0016740">
    <property type="term" value="F:transferase activity"/>
    <property type="evidence" value="ECO:0007669"/>
    <property type="project" value="InterPro"/>
</dbReference>
<dbReference type="EMBL" id="OC856643">
    <property type="protein sequence ID" value="CAD7624058.1"/>
    <property type="molecule type" value="Genomic_DNA"/>
</dbReference>
<sequence length="501" mass="55025">MQQDTKNNARIFDLYESPKLDALQSSGHNGRQPQQQSRLVVVSGRTHSIVANVLDKGFGDRKANHQLKTLLDNAFTGRDESNRVDDDLWRGFAVFTTTTDGNRFQQISRHIARQSAQNKPSIWFMFTGLRPIVSHSVPALMTIPAFKASVETSAQMLSPLGVDGSECLTETIDWKTEFNERNIHRVFIATAVHHMAFVDAMSAVGITADGYLGSSLGELMCLYMDGLCDRRHCLAICRAIKPPTGPHRLWSIIARNSWPEIQRHCMDRTDICVFAHFADTYIMAVGREAAVRELSDVLTRLGTKVANFGSKPISQFVHAGNMFVPNMSKALLDQLIKVEPERTMNSKPSERWLSTSKSITNTGGTDAGFSVAESFANTLLSPILLKEAVDRLPADALVVNIAINSDLRDIALSGRVQEPYVRQSESNLEPVFGINHLLREIGLVFTAGHWPRDNTFIPAGPGPGPDGFGSDGTTRHLDPSGPGPGPVDGSTSAEFKNNAFL</sequence>
<dbReference type="AlphaFoldDB" id="A0A7R9PWZ7"/>
<protein>
    <submittedName>
        <fullName evidence="2">Uncharacterized protein</fullName>
    </submittedName>
</protein>
<dbReference type="InterPro" id="IPR001227">
    <property type="entry name" value="Ac_transferase_dom_sf"/>
</dbReference>
<evidence type="ECO:0000313" key="3">
    <source>
        <dbReference type="Proteomes" id="UP000759131"/>
    </source>
</evidence>
<dbReference type="Gene3D" id="3.30.70.3290">
    <property type="match status" value="1"/>
</dbReference>
<dbReference type="Proteomes" id="UP000759131">
    <property type="component" value="Unassembled WGS sequence"/>
</dbReference>
<accession>A0A7R9PWZ7</accession>
<proteinExistence type="predicted"/>
<feature type="region of interest" description="Disordered" evidence="1">
    <location>
        <begin position="455"/>
        <end position="501"/>
    </location>
</feature>
<evidence type="ECO:0000256" key="1">
    <source>
        <dbReference type="SAM" id="MobiDB-lite"/>
    </source>
</evidence>
<dbReference type="EMBL" id="CAJPIZ010002068">
    <property type="protein sequence ID" value="CAG2104488.1"/>
    <property type="molecule type" value="Genomic_DNA"/>
</dbReference>
<dbReference type="SUPFAM" id="SSF52151">
    <property type="entry name" value="FabD/lysophospholipase-like"/>
    <property type="match status" value="1"/>
</dbReference>
<feature type="compositionally biased region" description="Polar residues" evidence="1">
    <location>
        <begin position="491"/>
        <end position="501"/>
    </location>
</feature>
<reference evidence="2" key="1">
    <citation type="submission" date="2020-11" db="EMBL/GenBank/DDBJ databases">
        <authorList>
            <person name="Tran Van P."/>
        </authorList>
    </citation>
    <scope>NUCLEOTIDE SEQUENCE</scope>
</reference>
<dbReference type="InterPro" id="IPR016035">
    <property type="entry name" value="Acyl_Trfase/lysoPLipase"/>
</dbReference>
<evidence type="ECO:0000313" key="2">
    <source>
        <dbReference type="EMBL" id="CAD7624058.1"/>
    </source>
</evidence>
<name>A0A7R9PWZ7_9ACAR</name>
<keyword evidence="3" id="KW-1185">Reference proteome</keyword>
<dbReference type="OrthoDB" id="329835at2759"/>
<gene>
    <name evidence="2" type="ORF">OSB1V03_LOCUS4504</name>
</gene>
<organism evidence="2">
    <name type="scientific">Medioppia subpectinata</name>
    <dbReference type="NCBI Taxonomy" id="1979941"/>
    <lineage>
        <taxon>Eukaryota</taxon>
        <taxon>Metazoa</taxon>
        <taxon>Ecdysozoa</taxon>
        <taxon>Arthropoda</taxon>
        <taxon>Chelicerata</taxon>
        <taxon>Arachnida</taxon>
        <taxon>Acari</taxon>
        <taxon>Acariformes</taxon>
        <taxon>Sarcoptiformes</taxon>
        <taxon>Oribatida</taxon>
        <taxon>Brachypylina</taxon>
        <taxon>Oppioidea</taxon>
        <taxon>Oppiidae</taxon>
        <taxon>Medioppia</taxon>
    </lineage>
</organism>